<accession>A0A6C0H3D3</accession>
<keyword evidence="2" id="KW-0444">Lipid biosynthesis</keyword>
<dbReference type="InterPro" id="IPR003817">
    <property type="entry name" value="PS_Dcarbxylase"/>
</dbReference>
<dbReference type="Pfam" id="PF02666">
    <property type="entry name" value="PS_Dcarbxylase"/>
    <property type="match status" value="1"/>
</dbReference>
<keyword evidence="10" id="KW-0670">Pyruvate</keyword>
<evidence type="ECO:0000256" key="5">
    <source>
        <dbReference type="ARBA" id="ARBA00023136"/>
    </source>
</evidence>
<feature type="transmembrane region" description="Helical" evidence="11">
    <location>
        <begin position="30"/>
        <end position="49"/>
    </location>
</feature>
<dbReference type="GO" id="GO:0004609">
    <property type="term" value="F:phosphatidylserine decarboxylase activity"/>
    <property type="evidence" value="ECO:0007669"/>
    <property type="project" value="InterPro"/>
</dbReference>
<dbReference type="EMBL" id="MN739859">
    <property type="protein sequence ID" value="QHT74917.1"/>
    <property type="molecule type" value="Genomic_DNA"/>
</dbReference>
<sequence>MFTTLLFQESPLTSLIIILFCFISIINKSYIVFFLLVLLLSCLIVFYRYEPYEKRYENNVIISPAEGTVSYLKQSGDRIHVSIYLNFLTKHYQICPVNGVIVKRIYDNIGTFSLANNHRKSRFNEKKIHSIQMENGKILKVTQIAGFFARRIVSSDNTPEEVLAGEYFGMIKLGSRVDLEFEGDISNIKIKDGQKIHIGDEVYTY</sequence>
<keyword evidence="11" id="KW-0812">Transmembrane</keyword>
<evidence type="ECO:0000256" key="7">
    <source>
        <dbReference type="ARBA" id="ARBA00023209"/>
    </source>
</evidence>
<keyword evidence="9" id="KW-1208">Phospholipid metabolism</keyword>
<dbReference type="GO" id="GO:0008654">
    <property type="term" value="P:phospholipid biosynthetic process"/>
    <property type="evidence" value="ECO:0007669"/>
    <property type="project" value="UniProtKB-KW"/>
</dbReference>
<proteinExistence type="predicted"/>
<keyword evidence="5 11" id="KW-0472">Membrane</keyword>
<protein>
    <recommendedName>
        <fullName evidence="13">Phosphatidylserine decarboxylase</fullName>
    </recommendedName>
</protein>
<keyword evidence="3" id="KW-0210">Decarboxylase</keyword>
<keyword evidence="8" id="KW-0456">Lyase</keyword>
<organism evidence="12">
    <name type="scientific">viral metagenome</name>
    <dbReference type="NCBI Taxonomy" id="1070528"/>
    <lineage>
        <taxon>unclassified sequences</taxon>
        <taxon>metagenomes</taxon>
        <taxon>organismal metagenomes</taxon>
    </lineage>
</organism>
<keyword evidence="7" id="KW-0594">Phospholipid biosynthesis</keyword>
<evidence type="ECO:0000256" key="9">
    <source>
        <dbReference type="ARBA" id="ARBA00023264"/>
    </source>
</evidence>
<reference evidence="12" key="1">
    <citation type="journal article" date="2020" name="Nature">
        <title>Giant virus diversity and host interactions through global metagenomics.</title>
        <authorList>
            <person name="Schulz F."/>
            <person name="Roux S."/>
            <person name="Paez-Espino D."/>
            <person name="Jungbluth S."/>
            <person name="Walsh D.A."/>
            <person name="Denef V.J."/>
            <person name="McMahon K.D."/>
            <person name="Konstantinidis K.T."/>
            <person name="Eloe-Fadrosh E.A."/>
            <person name="Kyrpides N.C."/>
            <person name="Woyke T."/>
        </authorList>
    </citation>
    <scope>NUCLEOTIDE SEQUENCE</scope>
    <source>
        <strain evidence="12">GVMAG-M-3300023179-62</strain>
    </source>
</reference>
<dbReference type="InterPro" id="IPR033175">
    <property type="entry name" value="PSD-A"/>
</dbReference>
<name>A0A6C0H3D3_9ZZZZ</name>
<evidence type="ECO:0000256" key="8">
    <source>
        <dbReference type="ARBA" id="ARBA00023239"/>
    </source>
</evidence>
<dbReference type="PANTHER" id="PTHR35809">
    <property type="entry name" value="ARCHAETIDYLSERINE DECARBOXYLASE PROENZYME-RELATED"/>
    <property type="match status" value="1"/>
</dbReference>
<dbReference type="AlphaFoldDB" id="A0A6C0H3D3"/>
<keyword evidence="6" id="KW-0865">Zymogen</keyword>
<evidence type="ECO:0000256" key="2">
    <source>
        <dbReference type="ARBA" id="ARBA00022516"/>
    </source>
</evidence>
<evidence type="ECO:0000256" key="6">
    <source>
        <dbReference type="ARBA" id="ARBA00023145"/>
    </source>
</evidence>
<evidence type="ECO:0008006" key="13">
    <source>
        <dbReference type="Google" id="ProtNLM"/>
    </source>
</evidence>
<keyword evidence="11" id="KW-1133">Transmembrane helix</keyword>
<evidence type="ECO:0000256" key="11">
    <source>
        <dbReference type="SAM" id="Phobius"/>
    </source>
</evidence>
<keyword evidence="4" id="KW-0443">Lipid metabolism</keyword>
<evidence type="ECO:0000256" key="10">
    <source>
        <dbReference type="ARBA" id="ARBA00023317"/>
    </source>
</evidence>
<evidence type="ECO:0000313" key="12">
    <source>
        <dbReference type="EMBL" id="QHT74917.1"/>
    </source>
</evidence>
<dbReference type="PANTHER" id="PTHR35809:SF1">
    <property type="entry name" value="ARCHAETIDYLSERINE DECARBOXYLASE PROENZYME-RELATED"/>
    <property type="match status" value="1"/>
</dbReference>
<evidence type="ECO:0000256" key="3">
    <source>
        <dbReference type="ARBA" id="ARBA00022793"/>
    </source>
</evidence>
<keyword evidence="1" id="KW-1003">Cell membrane</keyword>
<evidence type="ECO:0000256" key="1">
    <source>
        <dbReference type="ARBA" id="ARBA00022475"/>
    </source>
</evidence>
<evidence type="ECO:0000256" key="4">
    <source>
        <dbReference type="ARBA" id="ARBA00023098"/>
    </source>
</evidence>